<dbReference type="SUPFAM" id="SSF53738">
    <property type="entry name" value="Phosphoglucomutase, first 3 domains"/>
    <property type="match status" value="3"/>
</dbReference>
<keyword evidence="7 11" id="KW-0460">Magnesium</keyword>
<evidence type="ECO:0000259" key="17">
    <source>
        <dbReference type="Pfam" id="PF21404"/>
    </source>
</evidence>
<dbReference type="PANTHER" id="PTHR45955">
    <property type="entry name" value="PHOSPHOACETYLGLUCOSAMINE MUTASE"/>
    <property type="match status" value="1"/>
</dbReference>
<evidence type="ECO:0000256" key="12">
    <source>
        <dbReference type="PIRSR" id="PIRSR016408-1"/>
    </source>
</evidence>
<dbReference type="GO" id="GO:0000287">
    <property type="term" value="F:magnesium ion binding"/>
    <property type="evidence" value="ECO:0007669"/>
    <property type="project" value="InterPro"/>
</dbReference>
<feature type="binding site" evidence="14">
    <location>
        <position position="301"/>
    </location>
    <ligand>
        <name>Mg(2+)</name>
        <dbReference type="ChEBI" id="CHEBI:18420"/>
    </ligand>
</feature>
<feature type="domain" description="Phosphoacetylglucosamine mutase AMG1" evidence="17">
    <location>
        <begin position="323"/>
        <end position="466"/>
    </location>
</feature>
<evidence type="ECO:0000259" key="16">
    <source>
        <dbReference type="Pfam" id="PF02878"/>
    </source>
</evidence>
<dbReference type="InterPro" id="IPR016055">
    <property type="entry name" value="A-D-PHexomutase_a/b/a-I/II/III"/>
</dbReference>
<protein>
    <recommendedName>
        <fullName evidence="4 11">Phosphoacetylglucosamine mutase</fullName>
        <shortName evidence="11">PAGM</shortName>
        <ecNumber evidence="4 11">5.4.2.3</ecNumber>
    </recommendedName>
    <alternativeName>
        <fullName evidence="10 11">Acetylglucosamine phosphomutase</fullName>
    </alternativeName>
    <alternativeName>
        <fullName evidence="9 11">N-acetylglucosamine-phosphate mutase</fullName>
    </alternativeName>
</protein>
<dbReference type="AlphaFoldDB" id="A0A8H2VHK5"/>
<dbReference type="InterPro" id="IPR036900">
    <property type="entry name" value="A-D-PHexomutase_C_sf"/>
</dbReference>
<feature type="binding site" evidence="14">
    <location>
        <position position="303"/>
    </location>
    <ligand>
        <name>Mg(2+)</name>
        <dbReference type="ChEBI" id="CHEBI:18420"/>
    </ligand>
</feature>
<comment type="function">
    <text evidence="11">Catalyzes the conversion of GlcNAc-6-P into GlcNAc-1-P during the synthesis of uridine diphosphate/UDP-GlcNAc, which is a biosynthetic precursor of chitin and also supplies the amino sugars for N-linked oligosaccharides of glycoproteins.</text>
</comment>
<evidence type="ECO:0000259" key="18">
    <source>
        <dbReference type="Pfam" id="PF21405"/>
    </source>
</evidence>
<feature type="binding site" description="via phosphate group" evidence="14">
    <location>
        <position position="73"/>
    </location>
    <ligand>
        <name>Mg(2+)</name>
        <dbReference type="ChEBI" id="CHEBI:18420"/>
    </ligand>
</feature>
<dbReference type="Pfam" id="PF02878">
    <property type="entry name" value="PGM_PMM_I"/>
    <property type="match status" value="1"/>
</dbReference>
<dbReference type="InterPro" id="IPR049022">
    <property type="entry name" value="AMG1_III"/>
</dbReference>
<comment type="pathway">
    <text evidence="2 11">Nucleotide-sugar biosynthesis; UDP-N-acetyl-alpha-D-glucosamine biosynthesis; N-acetyl-alpha-D-glucosamine 1-phosphate from alpha-D-glucosamine 6-phosphate (route I): step 2/2.</text>
</comment>
<dbReference type="Pfam" id="PF21404">
    <property type="entry name" value="AMG1_III"/>
    <property type="match status" value="1"/>
</dbReference>
<evidence type="ECO:0000256" key="14">
    <source>
        <dbReference type="PIRSR" id="PIRSR016408-3"/>
    </source>
</evidence>
<evidence type="ECO:0000256" key="8">
    <source>
        <dbReference type="ARBA" id="ARBA00023235"/>
    </source>
</evidence>
<feature type="active site" description="Phosphoserine intermediate" evidence="12">
    <location>
        <position position="73"/>
    </location>
</feature>
<comment type="cofactor">
    <cofactor evidence="11 14">
        <name>Mg(2+)</name>
        <dbReference type="ChEBI" id="CHEBI:18420"/>
    </cofactor>
    <text evidence="11 14">Binds 1 Mg(2+) ion per subunit.</text>
</comment>
<keyword evidence="6 11" id="KW-0479">Metal-binding</keyword>
<comment type="similarity">
    <text evidence="3 11">Belongs to the phosphohexose mutase family.</text>
</comment>
<dbReference type="InterPro" id="IPR016066">
    <property type="entry name" value="A-D-PHexomutase_CS"/>
</dbReference>
<name>A0A8H2VHK5_9SACH</name>
<organism evidence="19 20">
    <name type="scientific">Maudiozyma barnettii</name>
    <dbReference type="NCBI Taxonomy" id="61262"/>
    <lineage>
        <taxon>Eukaryota</taxon>
        <taxon>Fungi</taxon>
        <taxon>Dikarya</taxon>
        <taxon>Ascomycota</taxon>
        <taxon>Saccharomycotina</taxon>
        <taxon>Saccharomycetes</taxon>
        <taxon>Saccharomycetales</taxon>
        <taxon>Saccharomycetaceae</taxon>
        <taxon>Maudiozyma</taxon>
    </lineage>
</organism>
<dbReference type="Pfam" id="PF00408">
    <property type="entry name" value="PGM_PMM_IV"/>
    <property type="match status" value="1"/>
</dbReference>
<dbReference type="InterPro" id="IPR005844">
    <property type="entry name" value="A-D-PHexomutase_a/b/a-I"/>
</dbReference>
<dbReference type="UniPathway" id="UPA00113">
    <property type="reaction ID" value="UER00530"/>
</dbReference>
<dbReference type="GO" id="GO:0004610">
    <property type="term" value="F:phosphoacetylglucosamine mutase activity"/>
    <property type="evidence" value="ECO:0007669"/>
    <property type="project" value="UniProtKB-UniRule"/>
</dbReference>
<reference evidence="19 20" key="1">
    <citation type="submission" date="2020-05" db="EMBL/GenBank/DDBJ databases">
        <authorList>
            <person name="Casaregola S."/>
            <person name="Devillers H."/>
            <person name="Grondin C."/>
        </authorList>
    </citation>
    <scope>NUCLEOTIDE SEQUENCE [LARGE SCALE GENOMIC DNA]</scope>
    <source>
        <strain evidence="19 20">CLIB 1767</strain>
    </source>
</reference>
<feature type="binding site" evidence="13">
    <location>
        <position position="539"/>
    </location>
    <ligand>
        <name>substrate</name>
    </ligand>
</feature>
<feature type="binding site" evidence="13">
    <location>
        <begin position="530"/>
        <end position="534"/>
    </location>
    <ligand>
        <name>substrate</name>
    </ligand>
</feature>
<comment type="caution">
    <text evidence="19">The sequence shown here is derived from an EMBL/GenBank/DDBJ whole genome shotgun (WGS) entry which is preliminary data.</text>
</comment>
<feature type="binding site" evidence="13">
    <location>
        <begin position="400"/>
        <end position="402"/>
    </location>
    <ligand>
        <name>substrate</name>
    </ligand>
</feature>
<dbReference type="GO" id="GO:0006048">
    <property type="term" value="P:UDP-N-acetylglucosamine biosynthetic process"/>
    <property type="evidence" value="ECO:0007669"/>
    <property type="project" value="UniProtKB-UniRule"/>
</dbReference>
<feature type="domain" description="Alpha-D-phosphohexomutase C-terminal" evidence="15">
    <location>
        <begin position="520"/>
        <end position="558"/>
    </location>
</feature>
<evidence type="ECO:0000256" key="1">
    <source>
        <dbReference type="ARBA" id="ARBA00000558"/>
    </source>
</evidence>
<dbReference type="Gene3D" id="3.30.310.50">
    <property type="entry name" value="Alpha-D-phosphohexomutase, C-terminal domain"/>
    <property type="match status" value="1"/>
</dbReference>
<accession>A0A8H2VHK5</accession>
<dbReference type="EC" id="5.4.2.3" evidence="4 11"/>
<dbReference type="Proteomes" id="UP000644660">
    <property type="component" value="Unassembled WGS sequence"/>
</dbReference>
<proteinExistence type="inferred from homology"/>
<dbReference type="EMBL" id="CAEFZW010000006">
    <property type="protein sequence ID" value="CAB4255570.1"/>
    <property type="molecule type" value="Genomic_DNA"/>
</dbReference>
<dbReference type="FunFam" id="3.40.120.10:FF:000013">
    <property type="entry name" value="Phosphoacetylglucosamine mutase"/>
    <property type="match status" value="1"/>
</dbReference>
<evidence type="ECO:0000256" key="2">
    <source>
        <dbReference type="ARBA" id="ARBA00004865"/>
    </source>
</evidence>
<dbReference type="CDD" id="cd03086">
    <property type="entry name" value="PGM3"/>
    <property type="match status" value="1"/>
</dbReference>
<evidence type="ECO:0000256" key="6">
    <source>
        <dbReference type="ARBA" id="ARBA00022723"/>
    </source>
</evidence>
<dbReference type="SUPFAM" id="SSF55957">
    <property type="entry name" value="Phosphoglucomutase, C-terminal domain"/>
    <property type="match status" value="1"/>
</dbReference>
<sequence length="566" mass="62616">MTAHQATEMQLQLLESLHTQVCKTKNYSYTYGTAGFRDKAAVLDTVMFTTGIIAALRSMSHNGKAVGVMITASHNPPLDNGVKIIEPDGSMLLQSWESHATQLANIAANDTVTQLIQYINEIVATLNIDSNVTPSIVVGMDSRESSPRLMDCLLSTLSPVFMAKIVNHNMLTTPQLHFLTAYQNNHEPSSDDKTVISVSQYDSKFQTAFKDLMNLYEIKDFNDCFESLVVDCANGIGAPQFQQFVKGLPQCNSIKFVNDDYTHPDTLNNSCGADFVKTQQRLPAGVDDSLLNDNNLYCSFDGDADRIVFYYVGNKTTKFHLLDGDKIATLFAKFLKKLLIKANLTQDDIRLGIVQTAYANGSSTTYVLDTLHCPASCTKTGVKHLHHEAQTAYDIGIYFEANGHGTILFSDNFYSKVQERQTIAIKENDLSSLKASKTLLAFSKVINQTVGDAIADLLGVVATLLISKMKPSQWDNEYTDLPNLLSKVIVPDRTVFKTTDQERKLTSPPALQPKMDLLINKIEQGRAFVRASGTEDAVRVYCEGKHADDVKQLSKDIEALIMSEVN</sequence>
<feature type="domain" description="Alpha-D-phosphohexomutase alpha/beta/alpha" evidence="16">
    <location>
        <begin position="59"/>
        <end position="98"/>
    </location>
</feature>
<evidence type="ECO:0000256" key="5">
    <source>
        <dbReference type="ARBA" id="ARBA00022553"/>
    </source>
</evidence>
<evidence type="ECO:0000256" key="3">
    <source>
        <dbReference type="ARBA" id="ARBA00010231"/>
    </source>
</evidence>
<dbReference type="Pfam" id="PF21405">
    <property type="entry name" value="AMG1_II"/>
    <property type="match status" value="1"/>
</dbReference>
<evidence type="ECO:0000259" key="15">
    <source>
        <dbReference type="Pfam" id="PF00408"/>
    </source>
</evidence>
<dbReference type="PIRSF" id="PIRSF016408">
    <property type="entry name" value="PAGM"/>
    <property type="match status" value="1"/>
</dbReference>
<keyword evidence="8 11" id="KW-0413">Isomerase</keyword>
<evidence type="ECO:0000256" key="10">
    <source>
        <dbReference type="ARBA" id="ARBA00032065"/>
    </source>
</evidence>
<comment type="catalytic activity">
    <reaction evidence="1 11">
        <text>N-acetyl-alpha-D-glucosamine 1-phosphate = N-acetyl-D-glucosamine 6-phosphate</text>
        <dbReference type="Rhea" id="RHEA:23804"/>
        <dbReference type="ChEBI" id="CHEBI:57513"/>
        <dbReference type="ChEBI" id="CHEBI:57776"/>
        <dbReference type="EC" id="5.4.2.3"/>
    </reaction>
</comment>
<dbReference type="FunFam" id="3.30.310.50:FF:000003">
    <property type="entry name" value="Phosphoacetylglucosamine mutase"/>
    <property type="match status" value="1"/>
</dbReference>
<evidence type="ECO:0000256" key="11">
    <source>
        <dbReference type="PIRNR" id="PIRNR016408"/>
    </source>
</evidence>
<evidence type="ECO:0000256" key="13">
    <source>
        <dbReference type="PIRSR" id="PIRSR016408-2"/>
    </source>
</evidence>
<dbReference type="RefSeq" id="XP_041407414.1">
    <property type="nucleotide sequence ID" value="XM_041551480.1"/>
</dbReference>
<evidence type="ECO:0000313" key="20">
    <source>
        <dbReference type="Proteomes" id="UP000644660"/>
    </source>
</evidence>
<dbReference type="Gene3D" id="3.40.120.10">
    <property type="entry name" value="Alpha-D-Glucose-1,6-Bisphosphate, subunit A, domain 3"/>
    <property type="match status" value="2"/>
</dbReference>
<dbReference type="PROSITE" id="PS00710">
    <property type="entry name" value="PGM_PMM"/>
    <property type="match status" value="1"/>
</dbReference>
<evidence type="ECO:0000313" key="19">
    <source>
        <dbReference type="EMBL" id="CAB4255570.1"/>
    </source>
</evidence>
<dbReference type="InterPro" id="IPR005843">
    <property type="entry name" value="A-D-PHexomutase_C"/>
</dbReference>
<dbReference type="OrthoDB" id="1928at2759"/>
<feature type="domain" description="Phosphoacetylglucosamine mutase AMG1" evidence="18">
    <location>
        <begin position="195"/>
        <end position="308"/>
    </location>
</feature>
<dbReference type="InterPro" id="IPR016657">
    <property type="entry name" value="PAGM"/>
</dbReference>
<dbReference type="PANTHER" id="PTHR45955:SF1">
    <property type="entry name" value="PHOSPHOACETYLGLUCOSAMINE MUTASE"/>
    <property type="match status" value="1"/>
</dbReference>
<dbReference type="GeneID" id="64858625"/>
<dbReference type="GO" id="GO:0005975">
    <property type="term" value="P:carbohydrate metabolic process"/>
    <property type="evidence" value="ECO:0007669"/>
    <property type="project" value="InterPro"/>
</dbReference>
<feature type="binding site" evidence="14">
    <location>
        <position position="305"/>
    </location>
    <ligand>
        <name>Mg(2+)</name>
        <dbReference type="ChEBI" id="CHEBI:18420"/>
    </ligand>
</feature>
<evidence type="ECO:0000256" key="7">
    <source>
        <dbReference type="ARBA" id="ARBA00022842"/>
    </source>
</evidence>
<evidence type="ECO:0000256" key="9">
    <source>
        <dbReference type="ARBA" id="ARBA00031926"/>
    </source>
</evidence>
<keyword evidence="20" id="KW-1185">Reference proteome</keyword>
<dbReference type="InterPro" id="IPR049023">
    <property type="entry name" value="AMG1_II"/>
</dbReference>
<gene>
    <name evidence="19" type="ORF">KABA2_06S08580</name>
</gene>
<keyword evidence="5" id="KW-0597">Phosphoprotein</keyword>
<evidence type="ECO:0000256" key="4">
    <source>
        <dbReference type="ARBA" id="ARBA00012731"/>
    </source>
</evidence>